<protein>
    <submittedName>
        <fullName evidence="1">Uncharacterized protein</fullName>
    </submittedName>
</protein>
<dbReference type="Proteomes" id="UP001597461">
    <property type="component" value="Unassembled WGS sequence"/>
</dbReference>
<organism evidence="1 2">
    <name type="scientific">Pedobacter vanadiisoli</name>
    <dbReference type="NCBI Taxonomy" id="1761975"/>
    <lineage>
        <taxon>Bacteria</taxon>
        <taxon>Pseudomonadati</taxon>
        <taxon>Bacteroidota</taxon>
        <taxon>Sphingobacteriia</taxon>
        <taxon>Sphingobacteriales</taxon>
        <taxon>Sphingobacteriaceae</taxon>
        <taxon>Pedobacter</taxon>
    </lineage>
</organism>
<reference evidence="2" key="1">
    <citation type="journal article" date="2019" name="Int. J. Syst. Evol. Microbiol.">
        <title>The Global Catalogue of Microorganisms (GCM) 10K type strain sequencing project: providing services to taxonomists for standard genome sequencing and annotation.</title>
        <authorList>
            <consortium name="The Broad Institute Genomics Platform"/>
            <consortium name="The Broad Institute Genome Sequencing Center for Infectious Disease"/>
            <person name="Wu L."/>
            <person name="Ma J."/>
        </authorList>
    </citation>
    <scope>NUCLEOTIDE SEQUENCE [LARGE SCALE GENOMIC DNA]</scope>
    <source>
        <strain evidence="2">KCTC 42866</strain>
    </source>
</reference>
<accession>A0ABW5MIN6</accession>
<proteinExistence type="predicted"/>
<evidence type="ECO:0000313" key="1">
    <source>
        <dbReference type="EMBL" id="MFD2583060.1"/>
    </source>
</evidence>
<name>A0ABW5MIN6_9SPHI</name>
<dbReference type="RefSeq" id="WP_379078705.1">
    <property type="nucleotide sequence ID" value="NZ_JBHULL010000008.1"/>
</dbReference>
<evidence type="ECO:0000313" key="2">
    <source>
        <dbReference type="Proteomes" id="UP001597461"/>
    </source>
</evidence>
<comment type="caution">
    <text evidence="1">The sequence shown here is derived from an EMBL/GenBank/DDBJ whole genome shotgun (WGS) entry which is preliminary data.</text>
</comment>
<dbReference type="EMBL" id="JBHULL010000008">
    <property type="protein sequence ID" value="MFD2583060.1"/>
    <property type="molecule type" value="Genomic_DNA"/>
</dbReference>
<gene>
    <name evidence="1" type="ORF">ACFSR6_11210</name>
</gene>
<keyword evidence="2" id="KW-1185">Reference proteome</keyword>
<sequence length="151" mass="16181">MKKMSLMICLLIAGIVVLGGCKKSGDDVPQVPTKTYKFTVKSSGLLADDRISVEFGGSPIDDKVKTVIKVDGVQQNNQYSVELTRAQLTKSGGVVVESVLPIYQMSFVLSGYSGTTGHTFSINVDPVVNGVPAASVNKTFTTDTFTQSYNY</sequence>
<dbReference type="PROSITE" id="PS51257">
    <property type="entry name" value="PROKAR_LIPOPROTEIN"/>
    <property type="match status" value="1"/>
</dbReference>